<proteinExistence type="predicted"/>
<evidence type="ECO:0000313" key="5">
    <source>
        <dbReference type="Proteomes" id="UP001244207"/>
    </source>
</evidence>
<dbReference type="GO" id="GO:0003700">
    <property type="term" value="F:DNA-binding transcription factor activity"/>
    <property type="evidence" value="ECO:0007669"/>
    <property type="project" value="TreeGrafter"/>
</dbReference>
<feature type="region of interest" description="Disordered" evidence="3">
    <location>
        <begin position="1"/>
        <end position="69"/>
    </location>
</feature>
<reference evidence="4" key="1">
    <citation type="submission" date="2021-12" db="EMBL/GenBank/DDBJ databases">
        <title>Comparative genomics, transcriptomics and evolutionary studies reveal genomic signatures of adaptation to plant cell wall in hemibiotrophic fungi.</title>
        <authorList>
            <consortium name="DOE Joint Genome Institute"/>
            <person name="Baroncelli R."/>
            <person name="Diaz J.F."/>
            <person name="Benocci T."/>
            <person name="Peng M."/>
            <person name="Battaglia E."/>
            <person name="Haridas S."/>
            <person name="Andreopoulos W."/>
            <person name="Labutti K."/>
            <person name="Pangilinan J."/>
            <person name="Floch G.L."/>
            <person name="Makela M.R."/>
            <person name="Henrissat B."/>
            <person name="Grigoriev I.V."/>
            <person name="Crouch J.A."/>
            <person name="De Vries R.P."/>
            <person name="Sukno S.A."/>
            <person name="Thon M.R."/>
        </authorList>
    </citation>
    <scope>NUCLEOTIDE SEQUENCE</scope>
    <source>
        <strain evidence="4">CBS 112980</strain>
    </source>
</reference>
<dbReference type="GeneID" id="85389824"/>
<dbReference type="GO" id="GO:0000976">
    <property type="term" value="F:transcription cis-regulatory region binding"/>
    <property type="evidence" value="ECO:0007669"/>
    <property type="project" value="TreeGrafter"/>
</dbReference>
<protein>
    <submittedName>
        <fullName evidence="4">Uncharacterized protein</fullName>
    </submittedName>
</protein>
<dbReference type="InterPro" id="IPR021858">
    <property type="entry name" value="Fun_TF"/>
</dbReference>
<dbReference type="PANTHER" id="PTHR37534:SF2">
    <property type="entry name" value="N-ACETYLTRANSFERASE DOMAIN-CONTAINING PROTEIN"/>
    <property type="match status" value="1"/>
</dbReference>
<dbReference type="Pfam" id="PF11951">
    <property type="entry name" value="Fungal_trans_2"/>
    <property type="match status" value="1"/>
</dbReference>
<dbReference type="Proteomes" id="UP001244207">
    <property type="component" value="Unassembled WGS sequence"/>
</dbReference>
<accession>A0AAD8UDM4</accession>
<evidence type="ECO:0000313" key="4">
    <source>
        <dbReference type="EMBL" id="KAK1718082.1"/>
    </source>
</evidence>
<dbReference type="GO" id="GO:0005634">
    <property type="term" value="C:nucleus"/>
    <property type="evidence" value="ECO:0007669"/>
    <property type="project" value="UniProtKB-SubCell"/>
</dbReference>
<evidence type="ECO:0000256" key="1">
    <source>
        <dbReference type="ARBA" id="ARBA00004123"/>
    </source>
</evidence>
<comment type="caution">
    <text evidence="4">The sequence shown here is derived from an EMBL/GenBank/DDBJ whole genome shotgun (WGS) entry which is preliminary data.</text>
</comment>
<organism evidence="4 5">
    <name type="scientific">Glomerella acutata</name>
    <name type="common">Colletotrichum acutatum</name>
    <dbReference type="NCBI Taxonomy" id="27357"/>
    <lineage>
        <taxon>Eukaryota</taxon>
        <taxon>Fungi</taxon>
        <taxon>Dikarya</taxon>
        <taxon>Ascomycota</taxon>
        <taxon>Pezizomycotina</taxon>
        <taxon>Sordariomycetes</taxon>
        <taxon>Hypocreomycetidae</taxon>
        <taxon>Glomerellales</taxon>
        <taxon>Glomerellaceae</taxon>
        <taxon>Colletotrichum</taxon>
        <taxon>Colletotrichum acutatum species complex</taxon>
    </lineage>
</organism>
<dbReference type="GO" id="GO:0045944">
    <property type="term" value="P:positive regulation of transcription by RNA polymerase II"/>
    <property type="evidence" value="ECO:0007669"/>
    <property type="project" value="TreeGrafter"/>
</dbReference>
<feature type="compositionally biased region" description="Basic and acidic residues" evidence="3">
    <location>
        <begin position="52"/>
        <end position="63"/>
    </location>
</feature>
<sequence length="198" mass="21931">KGQPYPLTKLPALHPHPAFRSPSSGHLESDDAPRSFSPVPRSAISEIGSGSHCDDPSLPEPRRSFSSANFPLEDRREADLVRHFREFIAASFDYGDPHNRISVLLLQHAALSPVLLNAVLAVAAKSKDEGDSLNFFDKPAERYYDMTMELLQPALDDAVSEVDEAHIAAAVLLRLYENIYSTSSHCPRLWLHCLSRGT</sequence>
<dbReference type="RefSeq" id="XP_060361082.1">
    <property type="nucleotide sequence ID" value="XM_060505925.1"/>
</dbReference>
<dbReference type="AlphaFoldDB" id="A0AAD8UDM4"/>
<gene>
    <name evidence="4" type="ORF">BDZ83DRAFT_586223</name>
</gene>
<feature type="non-terminal residue" evidence="4">
    <location>
        <position position="1"/>
    </location>
</feature>
<name>A0AAD8UDM4_GLOAC</name>
<comment type="subcellular location">
    <subcellularLocation>
        <location evidence="1">Nucleus</location>
    </subcellularLocation>
</comment>
<evidence type="ECO:0000256" key="3">
    <source>
        <dbReference type="SAM" id="MobiDB-lite"/>
    </source>
</evidence>
<dbReference type="PANTHER" id="PTHR37534">
    <property type="entry name" value="TRANSCRIPTIONAL ACTIVATOR PROTEIN UGA3"/>
    <property type="match status" value="1"/>
</dbReference>
<keyword evidence="2" id="KW-0539">Nucleus</keyword>
<evidence type="ECO:0000256" key="2">
    <source>
        <dbReference type="ARBA" id="ARBA00023242"/>
    </source>
</evidence>
<dbReference type="EMBL" id="JAHMHS010000104">
    <property type="protein sequence ID" value="KAK1718082.1"/>
    <property type="molecule type" value="Genomic_DNA"/>
</dbReference>
<keyword evidence="5" id="KW-1185">Reference proteome</keyword>